<dbReference type="EMBL" id="CP036287">
    <property type="protein sequence ID" value="QDU66932.1"/>
    <property type="molecule type" value="Genomic_DNA"/>
</dbReference>
<gene>
    <name evidence="2" type="ORF">Pla133_20080</name>
</gene>
<evidence type="ECO:0000313" key="2">
    <source>
        <dbReference type="EMBL" id="QDU66932.1"/>
    </source>
</evidence>
<dbReference type="KEGG" id="pbap:Pla133_20080"/>
<proteinExistence type="predicted"/>
<dbReference type="Proteomes" id="UP000316921">
    <property type="component" value="Chromosome"/>
</dbReference>
<evidence type="ECO:0000256" key="1">
    <source>
        <dbReference type="SAM" id="SignalP"/>
    </source>
</evidence>
<accession>A0A518BIY6</accession>
<sequence precursor="true">MITRSQFLGSLAAATLLPALASAGTQYQIRVEGQVEYNAIGSGPLSQVNPGDHATLTFTVDSDLFVNSPSFPVRGYVIDKASYLLQFPGGAVPLEAPYTGNDPLFTIRNNDPAVDGFYISTDVNGPIGVPLDINGSFGPFNHNFYVTYGGDELPSLDIADAVGNYDFTGLTVFNWTIDDGPFNPFGLIFESMSVTEILTGSATVFGCGVNPVGSVAVSGGSPSIGETLLIDVDNPLGTQAPGSLAAAFVAFAPSAAYPCGLTVAGFGMGGPGATGEVLVDTAGPSLFIPGTAWGGAGSPSTVSLAIPDDPVLVGLKAYAQGLIVDPVAAGGVFIGLADAVEITIGS</sequence>
<dbReference type="AlphaFoldDB" id="A0A518BIY6"/>
<reference evidence="2 3" key="1">
    <citation type="submission" date="2019-02" db="EMBL/GenBank/DDBJ databases">
        <title>Deep-cultivation of Planctomycetes and their phenomic and genomic characterization uncovers novel biology.</title>
        <authorList>
            <person name="Wiegand S."/>
            <person name="Jogler M."/>
            <person name="Boedeker C."/>
            <person name="Pinto D."/>
            <person name="Vollmers J."/>
            <person name="Rivas-Marin E."/>
            <person name="Kohn T."/>
            <person name="Peeters S.H."/>
            <person name="Heuer A."/>
            <person name="Rast P."/>
            <person name="Oberbeckmann S."/>
            <person name="Bunk B."/>
            <person name="Jeske O."/>
            <person name="Meyerdierks A."/>
            <person name="Storesund J.E."/>
            <person name="Kallscheuer N."/>
            <person name="Luecker S."/>
            <person name="Lage O.M."/>
            <person name="Pohl T."/>
            <person name="Merkel B.J."/>
            <person name="Hornburger P."/>
            <person name="Mueller R.-W."/>
            <person name="Bruemmer F."/>
            <person name="Labrenz M."/>
            <person name="Spormann A.M."/>
            <person name="Op den Camp H."/>
            <person name="Overmann J."/>
            <person name="Amann R."/>
            <person name="Jetten M.S.M."/>
            <person name="Mascher T."/>
            <person name="Medema M.H."/>
            <person name="Devos D.P."/>
            <person name="Kaster A.-K."/>
            <person name="Ovreas L."/>
            <person name="Rohde M."/>
            <person name="Galperin M.Y."/>
            <person name="Jogler C."/>
        </authorList>
    </citation>
    <scope>NUCLEOTIDE SEQUENCE [LARGE SCALE GENOMIC DNA]</scope>
    <source>
        <strain evidence="2 3">Pla133</strain>
    </source>
</reference>
<keyword evidence="3" id="KW-1185">Reference proteome</keyword>
<organism evidence="2 3">
    <name type="scientific">Engelhardtia mirabilis</name>
    <dbReference type="NCBI Taxonomy" id="2528011"/>
    <lineage>
        <taxon>Bacteria</taxon>
        <taxon>Pseudomonadati</taxon>
        <taxon>Planctomycetota</taxon>
        <taxon>Planctomycetia</taxon>
        <taxon>Planctomycetia incertae sedis</taxon>
        <taxon>Engelhardtia</taxon>
    </lineage>
</organism>
<name>A0A518BIY6_9BACT</name>
<feature type="chain" id="PRO_5022169475" description="PEP-CTERM sorting domain-containing protein" evidence="1">
    <location>
        <begin position="24"/>
        <end position="346"/>
    </location>
</feature>
<protein>
    <recommendedName>
        <fullName evidence="4">PEP-CTERM sorting domain-containing protein</fullName>
    </recommendedName>
</protein>
<evidence type="ECO:0008006" key="4">
    <source>
        <dbReference type="Google" id="ProtNLM"/>
    </source>
</evidence>
<feature type="signal peptide" evidence="1">
    <location>
        <begin position="1"/>
        <end position="23"/>
    </location>
</feature>
<dbReference type="RefSeq" id="WP_145064732.1">
    <property type="nucleotide sequence ID" value="NZ_CP036287.1"/>
</dbReference>
<keyword evidence="1" id="KW-0732">Signal</keyword>
<evidence type="ECO:0000313" key="3">
    <source>
        <dbReference type="Proteomes" id="UP000316921"/>
    </source>
</evidence>